<evidence type="ECO:0000256" key="1">
    <source>
        <dbReference type="ARBA" id="ARBA00004202"/>
    </source>
</evidence>
<dbReference type="SUPFAM" id="SSF52540">
    <property type="entry name" value="P-loop containing nucleoside triphosphate hydrolases"/>
    <property type="match status" value="1"/>
</dbReference>
<gene>
    <name evidence="12" type="ORF">NUH88_05170</name>
</gene>
<keyword evidence="3" id="KW-0813">Transport</keyword>
<keyword evidence="5" id="KW-0410">Iron transport</keyword>
<keyword evidence="4" id="KW-1003">Cell membrane</keyword>
<dbReference type="AlphaFoldDB" id="A0A9J7AUS7"/>
<evidence type="ECO:0000256" key="7">
    <source>
        <dbReference type="ARBA" id="ARBA00022840"/>
    </source>
</evidence>
<dbReference type="GO" id="GO:0006826">
    <property type="term" value="P:iron ion transport"/>
    <property type="evidence" value="ECO:0007669"/>
    <property type="project" value="UniProtKB-KW"/>
</dbReference>
<dbReference type="CDD" id="cd03214">
    <property type="entry name" value="ABC_Iron-Siderophores_B12_Hemin"/>
    <property type="match status" value="1"/>
</dbReference>
<sequence length="255" mass="28166">MYEISDLRVSYGGRTVLDLEQLTIAPGRFTVILGQNGSGKSTLMKILARQQSAGSGRVLLKGRPIGEYSQAEFARTVAYLPQNLPEAPGLDTKALCRLGRYPWRGAFARWRPEDDRIVADCLKAMNVEHYAGELVDHLSGGERQRGWIAMALAQKADCVLLDEPVSALDVAHQIEVVEHLSRQNKETGIGVVAILHDINLAARYADEIVTLKQGRLAFKGASEDLLDSARLRELFGHPFSIARHPRDDRLVALSD</sequence>
<name>A0A9J7AUS7_9PROT</name>
<dbReference type="GO" id="GO:0005524">
    <property type="term" value="F:ATP binding"/>
    <property type="evidence" value="ECO:0007669"/>
    <property type="project" value="UniProtKB-KW"/>
</dbReference>
<dbReference type="GO" id="GO:0016887">
    <property type="term" value="F:ATP hydrolysis activity"/>
    <property type="evidence" value="ECO:0007669"/>
    <property type="project" value="InterPro"/>
</dbReference>
<proteinExistence type="inferred from homology"/>
<evidence type="ECO:0000256" key="10">
    <source>
        <dbReference type="ARBA" id="ARBA00023136"/>
    </source>
</evidence>
<reference evidence="12" key="1">
    <citation type="submission" date="2022-08" db="EMBL/GenBank/DDBJ databases">
        <title>Nisaea acidiphila sp. nov., isolated from a marine algal debris and emended description of the genus Nisaea Urios et al. 2008.</title>
        <authorList>
            <person name="Kwon K."/>
        </authorList>
    </citation>
    <scope>NUCLEOTIDE SEQUENCE</scope>
    <source>
        <strain evidence="12">MEBiC11861</strain>
    </source>
</reference>
<dbReference type="Gene3D" id="3.40.50.300">
    <property type="entry name" value="P-loop containing nucleotide triphosphate hydrolases"/>
    <property type="match status" value="1"/>
</dbReference>
<evidence type="ECO:0000313" key="13">
    <source>
        <dbReference type="Proteomes" id="UP001060336"/>
    </source>
</evidence>
<dbReference type="KEGG" id="naci:NUH88_05170"/>
<dbReference type="InterPro" id="IPR051535">
    <property type="entry name" value="Siderophore_ABC-ATPase"/>
</dbReference>
<keyword evidence="7 12" id="KW-0067">ATP-binding</keyword>
<dbReference type="FunFam" id="3.40.50.300:FF:000134">
    <property type="entry name" value="Iron-enterobactin ABC transporter ATP-binding protein"/>
    <property type="match status" value="1"/>
</dbReference>
<evidence type="ECO:0000256" key="6">
    <source>
        <dbReference type="ARBA" id="ARBA00022741"/>
    </source>
</evidence>
<keyword evidence="10" id="KW-0472">Membrane</keyword>
<keyword evidence="9" id="KW-0406">Ion transport</keyword>
<dbReference type="PROSITE" id="PS50893">
    <property type="entry name" value="ABC_TRANSPORTER_2"/>
    <property type="match status" value="1"/>
</dbReference>
<dbReference type="InterPro" id="IPR003593">
    <property type="entry name" value="AAA+_ATPase"/>
</dbReference>
<keyword evidence="6" id="KW-0547">Nucleotide-binding</keyword>
<organism evidence="12 13">
    <name type="scientific">Nisaea acidiphila</name>
    <dbReference type="NCBI Taxonomy" id="1862145"/>
    <lineage>
        <taxon>Bacteria</taxon>
        <taxon>Pseudomonadati</taxon>
        <taxon>Pseudomonadota</taxon>
        <taxon>Alphaproteobacteria</taxon>
        <taxon>Rhodospirillales</taxon>
        <taxon>Thalassobaculaceae</taxon>
        <taxon>Nisaea</taxon>
    </lineage>
</organism>
<evidence type="ECO:0000256" key="9">
    <source>
        <dbReference type="ARBA" id="ARBA00023065"/>
    </source>
</evidence>
<dbReference type="InterPro" id="IPR003439">
    <property type="entry name" value="ABC_transporter-like_ATP-bd"/>
</dbReference>
<comment type="similarity">
    <text evidence="2">Belongs to the ABC transporter superfamily.</text>
</comment>
<keyword evidence="8" id="KW-0408">Iron</keyword>
<evidence type="ECO:0000259" key="11">
    <source>
        <dbReference type="PROSITE" id="PS50893"/>
    </source>
</evidence>
<evidence type="ECO:0000256" key="3">
    <source>
        <dbReference type="ARBA" id="ARBA00022448"/>
    </source>
</evidence>
<dbReference type="SMART" id="SM00382">
    <property type="entry name" value="AAA"/>
    <property type="match status" value="1"/>
</dbReference>
<comment type="subcellular location">
    <subcellularLocation>
        <location evidence="1">Cell membrane</location>
        <topology evidence="1">Peripheral membrane protein</topology>
    </subcellularLocation>
</comment>
<accession>A0A9J7AUS7</accession>
<dbReference type="InterPro" id="IPR027417">
    <property type="entry name" value="P-loop_NTPase"/>
</dbReference>
<evidence type="ECO:0000256" key="4">
    <source>
        <dbReference type="ARBA" id="ARBA00022475"/>
    </source>
</evidence>
<evidence type="ECO:0000256" key="5">
    <source>
        <dbReference type="ARBA" id="ARBA00022496"/>
    </source>
</evidence>
<dbReference type="PANTHER" id="PTHR42771">
    <property type="entry name" value="IRON(3+)-HYDROXAMATE IMPORT ATP-BINDING PROTEIN FHUC"/>
    <property type="match status" value="1"/>
</dbReference>
<protein>
    <submittedName>
        <fullName evidence="12">ABC transporter ATP-binding protein</fullName>
    </submittedName>
</protein>
<dbReference type="Pfam" id="PF00005">
    <property type="entry name" value="ABC_tran"/>
    <property type="match status" value="1"/>
</dbReference>
<keyword evidence="13" id="KW-1185">Reference proteome</keyword>
<dbReference type="Proteomes" id="UP001060336">
    <property type="component" value="Chromosome"/>
</dbReference>
<feature type="domain" description="ABC transporter" evidence="11">
    <location>
        <begin position="2"/>
        <end position="238"/>
    </location>
</feature>
<evidence type="ECO:0000256" key="2">
    <source>
        <dbReference type="ARBA" id="ARBA00005417"/>
    </source>
</evidence>
<evidence type="ECO:0000313" key="12">
    <source>
        <dbReference type="EMBL" id="UUX51079.1"/>
    </source>
</evidence>
<dbReference type="RefSeq" id="WP_257770365.1">
    <property type="nucleotide sequence ID" value="NZ_CP102480.1"/>
</dbReference>
<dbReference type="EMBL" id="CP102480">
    <property type="protein sequence ID" value="UUX51079.1"/>
    <property type="molecule type" value="Genomic_DNA"/>
</dbReference>
<dbReference type="PANTHER" id="PTHR42771:SF2">
    <property type="entry name" value="IRON(3+)-HYDROXAMATE IMPORT ATP-BINDING PROTEIN FHUC"/>
    <property type="match status" value="1"/>
</dbReference>
<evidence type="ECO:0000256" key="8">
    <source>
        <dbReference type="ARBA" id="ARBA00023004"/>
    </source>
</evidence>
<dbReference type="GO" id="GO:0005886">
    <property type="term" value="C:plasma membrane"/>
    <property type="evidence" value="ECO:0007669"/>
    <property type="project" value="UniProtKB-SubCell"/>
</dbReference>